<comment type="caution">
    <text evidence="4">The sequence shown here is derived from an EMBL/GenBank/DDBJ whole genome shotgun (WGS) entry which is preliminary data.</text>
</comment>
<dbReference type="SUPFAM" id="SSF48317">
    <property type="entry name" value="Acid phosphatase/Vanadium-dependent haloperoxidase"/>
    <property type="match status" value="1"/>
</dbReference>
<reference evidence="4" key="1">
    <citation type="submission" date="2021-08" db="EMBL/GenBank/DDBJ databases">
        <title>WGS assembly of Ceratopteris richardii.</title>
        <authorList>
            <person name="Marchant D.B."/>
            <person name="Chen G."/>
            <person name="Jenkins J."/>
            <person name="Shu S."/>
            <person name="Leebens-Mack J."/>
            <person name="Grimwood J."/>
            <person name="Schmutz J."/>
            <person name="Soltis P."/>
            <person name="Soltis D."/>
            <person name="Chen Z.-H."/>
        </authorList>
    </citation>
    <scope>NUCLEOTIDE SEQUENCE</scope>
    <source>
        <strain evidence="4">Whitten #5841</strain>
        <tissue evidence="4">Leaf</tissue>
    </source>
</reference>
<dbReference type="OrthoDB" id="302705at2759"/>
<dbReference type="InterPro" id="IPR000326">
    <property type="entry name" value="PAP2/HPO"/>
</dbReference>
<dbReference type="OMA" id="CATCFIV"/>
<keyword evidence="2" id="KW-1133">Transmembrane helix</keyword>
<name>A0A8T2UIV0_CERRI</name>
<evidence type="ECO:0000256" key="1">
    <source>
        <dbReference type="ARBA" id="ARBA00022801"/>
    </source>
</evidence>
<dbReference type="PANTHER" id="PTHR11247:SF40">
    <property type="entry name" value="LIPID PHOSPHATE PHOSPHATASE EPSILON 1, CHLOROPLASTIC"/>
    <property type="match status" value="1"/>
</dbReference>
<dbReference type="GO" id="GO:0006487">
    <property type="term" value="P:protein N-linked glycosylation"/>
    <property type="evidence" value="ECO:0007669"/>
    <property type="project" value="TreeGrafter"/>
</dbReference>
<gene>
    <name evidence="4" type="ORF">KP509_07G084300</name>
</gene>
<dbReference type="GO" id="GO:0047874">
    <property type="term" value="F:dolichyldiphosphatase activity"/>
    <property type="evidence" value="ECO:0007669"/>
    <property type="project" value="TreeGrafter"/>
</dbReference>
<dbReference type="Pfam" id="PF01569">
    <property type="entry name" value="PAP2"/>
    <property type="match status" value="1"/>
</dbReference>
<evidence type="ECO:0000256" key="2">
    <source>
        <dbReference type="SAM" id="Phobius"/>
    </source>
</evidence>
<feature type="transmembrane region" description="Helical" evidence="2">
    <location>
        <begin position="242"/>
        <end position="262"/>
    </location>
</feature>
<accession>A0A8T2UIV0</accession>
<feature type="transmembrane region" description="Helical" evidence="2">
    <location>
        <begin position="179"/>
        <end position="198"/>
    </location>
</feature>
<sequence length="270" mass="30218">MIVHLQISKPSPLPCLFSNYRRPWLHKKEPKTFSFSSSRGPISISSAFHTWSTTSACDSMDRHLETETEMQNFIQSPFPNPSTHSLQRSLNVSSKWIVIAVIMAMLVLKHDDEVLWAITGSILNSASSKLLKRIFNQQRPLTALKLKPDPGMPSSHAQSFGFLGLYAAFAVISLKGLNILGVIFASSVLLFCIYLAWLRYVEGLHTRPQVIVGLGFGSFIAAAWILLWRYHVGKLVTAVAMYHYLLVGFFGFSALCFLALGVRKWRIGEA</sequence>
<proteinExistence type="predicted"/>
<feature type="domain" description="Phosphatidic acid phosphatase type 2/haloperoxidase" evidence="3">
    <location>
        <begin position="115"/>
        <end position="229"/>
    </location>
</feature>
<evidence type="ECO:0000313" key="5">
    <source>
        <dbReference type="Proteomes" id="UP000825935"/>
    </source>
</evidence>
<organism evidence="4 5">
    <name type="scientific">Ceratopteris richardii</name>
    <name type="common">Triangle waterfern</name>
    <dbReference type="NCBI Taxonomy" id="49495"/>
    <lineage>
        <taxon>Eukaryota</taxon>
        <taxon>Viridiplantae</taxon>
        <taxon>Streptophyta</taxon>
        <taxon>Embryophyta</taxon>
        <taxon>Tracheophyta</taxon>
        <taxon>Polypodiopsida</taxon>
        <taxon>Polypodiidae</taxon>
        <taxon>Polypodiales</taxon>
        <taxon>Pteridineae</taxon>
        <taxon>Pteridaceae</taxon>
        <taxon>Parkerioideae</taxon>
        <taxon>Ceratopteris</taxon>
    </lineage>
</organism>
<keyword evidence="2" id="KW-0472">Membrane</keyword>
<dbReference type="GO" id="GO:0005789">
    <property type="term" value="C:endoplasmic reticulum membrane"/>
    <property type="evidence" value="ECO:0007669"/>
    <property type="project" value="TreeGrafter"/>
</dbReference>
<dbReference type="EMBL" id="CM035412">
    <property type="protein sequence ID" value="KAH7433754.1"/>
    <property type="molecule type" value="Genomic_DNA"/>
</dbReference>
<dbReference type="GO" id="GO:0008610">
    <property type="term" value="P:lipid biosynthetic process"/>
    <property type="evidence" value="ECO:0007669"/>
    <property type="project" value="TreeGrafter"/>
</dbReference>
<feature type="transmembrane region" description="Helical" evidence="2">
    <location>
        <begin position="210"/>
        <end position="230"/>
    </location>
</feature>
<keyword evidence="1" id="KW-0378">Hydrolase</keyword>
<dbReference type="EMBL" id="CM035412">
    <property type="protein sequence ID" value="KAH7433753.1"/>
    <property type="molecule type" value="Genomic_DNA"/>
</dbReference>
<keyword evidence="5" id="KW-1185">Reference proteome</keyword>
<dbReference type="AlphaFoldDB" id="A0A8T2UIV0"/>
<evidence type="ECO:0000259" key="3">
    <source>
        <dbReference type="Pfam" id="PF01569"/>
    </source>
</evidence>
<protein>
    <recommendedName>
        <fullName evidence="3">Phosphatidic acid phosphatase type 2/haloperoxidase domain-containing protein</fullName>
    </recommendedName>
</protein>
<dbReference type="Proteomes" id="UP000825935">
    <property type="component" value="Chromosome 7"/>
</dbReference>
<dbReference type="InterPro" id="IPR036938">
    <property type="entry name" value="PAP2/HPO_sf"/>
</dbReference>
<dbReference type="PANTHER" id="PTHR11247">
    <property type="entry name" value="PALMITOYL-PROTEIN THIOESTERASE/DOLICHYLDIPHOSPHATASE 1"/>
    <property type="match status" value="1"/>
</dbReference>
<keyword evidence="2" id="KW-0812">Transmembrane</keyword>
<evidence type="ECO:0000313" key="4">
    <source>
        <dbReference type="EMBL" id="KAH7433753.1"/>
    </source>
</evidence>